<dbReference type="EMBL" id="ATGG01000013">
    <property type="protein sequence ID" value="EPF83593.1"/>
    <property type="molecule type" value="Genomic_DNA"/>
</dbReference>
<dbReference type="GeneID" id="99058703"/>
<name>A0A829HHA1_9GAMM</name>
<keyword evidence="2" id="KW-1185">Reference proteome</keyword>
<dbReference type="InterPro" id="IPR008727">
    <property type="entry name" value="PAAR_motif"/>
</dbReference>
<protein>
    <recommendedName>
        <fullName evidence="3">PAAR domain-containing protein</fullName>
    </recommendedName>
</protein>
<dbReference type="Gene3D" id="2.60.200.60">
    <property type="match status" value="1"/>
</dbReference>
<comment type="caution">
    <text evidence="1">The sequence shown here is derived from an EMBL/GenBank/DDBJ whole genome shotgun (WGS) entry which is preliminary data.</text>
</comment>
<organism evidence="1 2">
    <name type="scientific">Acinetobacter gyllenbergii CIP 110306 = MTCC 11365</name>
    <dbReference type="NCBI Taxonomy" id="1217657"/>
    <lineage>
        <taxon>Bacteria</taxon>
        <taxon>Pseudomonadati</taxon>
        <taxon>Pseudomonadota</taxon>
        <taxon>Gammaproteobacteria</taxon>
        <taxon>Moraxellales</taxon>
        <taxon>Moraxellaceae</taxon>
        <taxon>Acinetobacter</taxon>
    </lineage>
</organism>
<proteinExistence type="predicted"/>
<dbReference type="CDD" id="cd14744">
    <property type="entry name" value="PAAR_CT_2"/>
    <property type="match status" value="1"/>
</dbReference>
<dbReference type="RefSeq" id="WP_016660326.1">
    <property type="nucleotide sequence ID" value="NZ_ASQH01000001.1"/>
</dbReference>
<gene>
    <name evidence="1" type="ORF">F957_01939</name>
</gene>
<evidence type="ECO:0008006" key="3">
    <source>
        <dbReference type="Google" id="ProtNLM"/>
    </source>
</evidence>
<sequence length="97" mass="10371">MPKHYIVVGSPTTGGGEVISGNRNFLINGKPIACVGDEATCPTHNTAAFIMTGDSETRFGGLPVAREGDLLSCGCKLLKSKTSFNQEKDEKHINENF</sequence>
<dbReference type="AlphaFoldDB" id="A0A829HHA1"/>
<evidence type="ECO:0000313" key="1">
    <source>
        <dbReference type="EMBL" id="EPF83593.1"/>
    </source>
</evidence>
<reference evidence="1 2" key="1">
    <citation type="submission" date="2013-06" db="EMBL/GenBank/DDBJ databases">
        <title>The Genome Sequence of Acinetobacter gyllenbergii CIP 110306.</title>
        <authorList>
            <consortium name="The Broad Institute Genome Sequencing Platform"/>
            <consortium name="The Broad Institute Genome Sequencing Center for Infectious Disease"/>
            <person name="Cerqueira G."/>
            <person name="Feldgarden M."/>
            <person name="Courvalin P."/>
            <person name="Perichon B."/>
            <person name="Grillot-Courvalin C."/>
            <person name="Clermont D."/>
            <person name="Rocha E."/>
            <person name="Yoon E.-J."/>
            <person name="Nemec A."/>
            <person name="Young S.K."/>
            <person name="Zeng Q."/>
            <person name="Gargeya S."/>
            <person name="Fitzgerald M."/>
            <person name="Abouelleil A."/>
            <person name="Alvarado L."/>
            <person name="Berlin A.M."/>
            <person name="Chapman S.B."/>
            <person name="Dewar J."/>
            <person name="Goldberg J."/>
            <person name="Griggs A."/>
            <person name="Gujja S."/>
            <person name="Hansen M."/>
            <person name="Howarth C."/>
            <person name="Imamovic A."/>
            <person name="Larimer J."/>
            <person name="McCowan C."/>
            <person name="Murphy C."/>
            <person name="Pearson M."/>
            <person name="Priest M."/>
            <person name="Roberts A."/>
            <person name="Saif S."/>
            <person name="Shea T."/>
            <person name="Sykes S."/>
            <person name="Wortman J."/>
            <person name="Nusbaum C."/>
            <person name="Birren B."/>
        </authorList>
    </citation>
    <scope>NUCLEOTIDE SEQUENCE [LARGE SCALE GENOMIC DNA]</scope>
    <source>
        <strain evidence="1 2">CIP 110306</strain>
    </source>
</reference>
<dbReference type="Proteomes" id="UP000014523">
    <property type="component" value="Unassembled WGS sequence"/>
</dbReference>
<accession>A0A829HHA1</accession>
<evidence type="ECO:0000313" key="2">
    <source>
        <dbReference type="Proteomes" id="UP000014523"/>
    </source>
</evidence>
<dbReference type="Pfam" id="PF05488">
    <property type="entry name" value="PAAR_motif"/>
    <property type="match status" value="1"/>
</dbReference>